<name>A0ABD1T2D7_9LAMI</name>
<gene>
    <name evidence="1" type="ORF">Adt_22422</name>
</gene>
<sequence length="134" mass="15147">MGVLYNNLFKQLYQEGNPAVDLLGEPFGRSFDYYVLYGTSTRKKRVPCAGKYGPHLEIVSPSIGLEEPSEDFMQLEEAKEIEGEEILQVNASSEDEVEKDKKKVEINSKKNVIFKKPSLKLTKHLRPPVCKSLG</sequence>
<protein>
    <submittedName>
        <fullName evidence="1">Uncharacterized protein</fullName>
    </submittedName>
</protein>
<proteinExistence type="predicted"/>
<evidence type="ECO:0000313" key="2">
    <source>
        <dbReference type="Proteomes" id="UP001604336"/>
    </source>
</evidence>
<dbReference type="AlphaFoldDB" id="A0ABD1T2D7"/>
<evidence type="ECO:0000313" key="1">
    <source>
        <dbReference type="EMBL" id="KAL2506801.1"/>
    </source>
</evidence>
<reference evidence="2" key="1">
    <citation type="submission" date="2024-07" db="EMBL/GenBank/DDBJ databases">
        <title>Two chromosome-level genome assemblies of Korean endemic species Abeliophyllum distichum and Forsythia ovata (Oleaceae).</title>
        <authorList>
            <person name="Jang H."/>
        </authorList>
    </citation>
    <scope>NUCLEOTIDE SEQUENCE [LARGE SCALE GENOMIC DNA]</scope>
</reference>
<dbReference type="Proteomes" id="UP001604336">
    <property type="component" value="Unassembled WGS sequence"/>
</dbReference>
<keyword evidence="2" id="KW-1185">Reference proteome</keyword>
<accession>A0ABD1T2D7</accession>
<dbReference type="EMBL" id="JBFOLK010000006">
    <property type="protein sequence ID" value="KAL2506801.1"/>
    <property type="molecule type" value="Genomic_DNA"/>
</dbReference>
<comment type="caution">
    <text evidence="1">The sequence shown here is derived from an EMBL/GenBank/DDBJ whole genome shotgun (WGS) entry which is preliminary data.</text>
</comment>
<organism evidence="1 2">
    <name type="scientific">Abeliophyllum distichum</name>
    <dbReference type="NCBI Taxonomy" id="126358"/>
    <lineage>
        <taxon>Eukaryota</taxon>
        <taxon>Viridiplantae</taxon>
        <taxon>Streptophyta</taxon>
        <taxon>Embryophyta</taxon>
        <taxon>Tracheophyta</taxon>
        <taxon>Spermatophyta</taxon>
        <taxon>Magnoliopsida</taxon>
        <taxon>eudicotyledons</taxon>
        <taxon>Gunneridae</taxon>
        <taxon>Pentapetalae</taxon>
        <taxon>asterids</taxon>
        <taxon>lamiids</taxon>
        <taxon>Lamiales</taxon>
        <taxon>Oleaceae</taxon>
        <taxon>Forsythieae</taxon>
        <taxon>Abeliophyllum</taxon>
    </lineage>
</organism>